<sequence>MTHPQTQDDEAKPGVVVSNEGMTFADVTEHYQENGGLVKLGVAGDAQAAGWTVPNCVMDGWLVEQLQAWPRRVHPDRTTNIQFLMTVAAGVITEQQAALTALRNHEGRK</sequence>
<evidence type="ECO:0000313" key="1">
    <source>
        <dbReference type="EMBL" id="MBB4616927.1"/>
    </source>
</evidence>
<evidence type="ECO:0000313" key="2">
    <source>
        <dbReference type="Proteomes" id="UP000574769"/>
    </source>
</evidence>
<reference evidence="1 2" key="1">
    <citation type="submission" date="2020-08" db="EMBL/GenBank/DDBJ databases">
        <title>Genomic Encyclopedia of Type Strains, Phase IV (KMG-IV): sequencing the most valuable type-strain genomes for metagenomic binning, comparative biology and taxonomic classification.</title>
        <authorList>
            <person name="Goeker M."/>
        </authorList>
    </citation>
    <scope>NUCLEOTIDE SEQUENCE [LARGE SCALE GENOMIC DNA]</scope>
    <source>
        <strain evidence="1 2">DSM 15867</strain>
    </source>
</reference>
<comment type="caution">
    <text evidence="1">The sequence shown here is derived from an EMBL/GenBank/DDBJ whole genome shotgun (WGS) entry which is preliminary data.</text>
</comment>
<dbReference type="RefSeq" id="WP_184112338.1">
    <property type="nucleotide sequence ID" value="NZ_JACHNY010000002.1"/>
</dbReference>
<keyword evidence="2" id="KW-1185">Reference proteome</keyword>
<organism evidence="1 2">
    <name type="scientific">Sphingomonas abaci</name>
    <dbReference type="NCBI Taxonomy" id="237611"/>
    <lineage>
        <taxon>Bacteria</taxon>
        <taxon>Pseudomonadati</taxon>
        <taxon>Pseudomonadota</taxon>
        <taxon>Alphaproteobacteria</taxon>
        <taxon>Sphingomonadales</taxon>
        <taxon>Sphingomonadaceae</taxon>
        <taxon>Sphingomonas</taxon>
    </lineage>
</organism>
<accession>A0A7W7AH54</accession>
<dbReference type="Proteomes" id="UP000574769">
    <property type="component" value="Unassembled WGS sequence"/>
</dbReference>
<proteinExistence type="predicted"/>
<gene>
    <name evidence="1" type="ORF">GGQ96_001047</name>
</gene>
<dbReference type="AlphaFoldDB" id="A0A7W7AH54"/>
<dbReference type="EMBL" id="JACHNY010000002">
    <property type="protein sequence ID" value="MBB4616927.1"/>
    <property type="molecule type" value="Genomic_DNA"/>
</dbReference>
<protein>
    <submittedName>
        <fullName evidence="1">Uncharacterized protein</fullName>
    </submittedName>
</protein>
<name>A0A7W7AH54_9SPHN</name>